<comment type="caution">
    <text evidence="1">The sequence shown here is derived from an EMBL/GenBank/DDBJ whole genome shotgun (WGS) entry which is preliminary data.</text>
</comment>
<keyword evidence="2" id="KW-1185">Reference proteome</keyword>
<organism evidence="1 2">
    <name type="scientific">Alicyclobacillus mali</name>
    <name type="common">ex Roth et al. 2021</name>
    <dbReference type="NCBI Taxonomy" id="1123961"/>
    <lineage>
        <taxon>Bacteria</taxon>
        <taxon>Bacillati</taxon>
        <taxon>Bacillota</taxon>
        <taxon>Bacilli</taxon>
        <taxon>Bacillales</taxon>
        <taxon>Alicyclobacillaceae</taxon>
        <taxon>Alicyclobacillus</taxon>
    </lineage>
</organism>
<evidence type="ECO:0000313" key="2">
    <source>
        <dbReference type="Proteomes" id="UP000642910"/>
    </source>
</evidence>
<reference evidence="1 2" key="1">
    <citation type="submission" date="2020-11" db="EMBL/GenBank/DDBJ databases">
        <title>Genomic insight of Alicyclobacillus mali FL 18 reveals a new arsenic-resistant strain, with potential in environmental biotechnology.</title>
        <authorList>
            <person name="Fiorentino G."/>
            <person name="Gallo G."/>
            <person name="Aulitto M."/>
        </authorList>
    </citation>
    <scope>NUCLEOTIDE SEQUENCE [LARGE SCALE GENOMIC DNA]</scope>
    <source>
        <strain evidence="1 2">FL 18</strain>
    </source>
</reference>
<proteinExistence type="predicted"/>
<dbReference type="Proteomes" id="UP000642910">
    <property type="component" value="Unassembled WGS sequence"/>
</dbReference>
<name>A0ABS0F4I6_9BACL</name>
<accession>A0ABS0F4I6</accession>
<sequence length="310" mass="33753">MNELQESDWIQIQAMMGVLGKKFGVSYTMHGNELRLSIPTRLWSGATTTAQASDAENGNSSLVVTVNGHRFALTPSFATGASASPSDTYVPAAFWVHLLNAIRGCHADLVMPNEIDIDVGTTLSSSPKIISYDAGLSASDAGGRFTLRIAPSLVKSWASGMHMWSQIVIEDDDLPKPSKAQIQFVSSHLNDLIASIHVWRSGDEDYLSLPFESTKSPWTVSAWNGAWYTNQFQVDQVEVSWDGGKSWTQLGEEGLTEGYQRPAVPAKANSVILRLPKTGQMTVELDAYGFLVARFILWIGADGILRIGGM</sequence>
<gene>
    <name evidence="1" type="ORF">IW967_10095</name>
</gene>
<dbReference type="EMBL" id="JADPKZ010000042">
    <property type="protein sequence ID" value="MBF8378210.1"/>
    <property type="molecule type" value="Genomic_DNA"/>
</dbReference>
<protein>
    <submittedName>
        <fullName evidence="1">Uncharacterized protein</fullName>
    </submittedName>
</protein>
<dbReference type="RefSeq" id="WP_195867812.1">
    <property type="nucleotide sequence ID" value="NZ_JADPKZ010000042.1"/>
</dbReference>
<evidence type="ECO:0000313" key="1">
    <source>
        <dbReference type="EMBL" id="MBF8378210.1"/>
    </source>
</evidence>